<proteinExistence type="predicted"/>
<keyword evidence="2" id="KW-1133">Transmembrane helix</keyword>
<organism evidence="3 4">
    <name type="scientific">Ditylenchus dipsaci</name>
    <dbReference type="NCBI Taxonomy" id="166011"/>
    <lineage>
        <taxon>Eukaryota</taxon>
        <taxon>Metazoa</taxon>
        <taxon>Ecdysozoa</taxon>
        <taxon>Nematoda</taxon>
        <taxon>Chromadorea</taxon>
        <taxon>Rhabditida</taxon>
        <taxon>Tylenchina</taxon>
        <taxon>Tylenchomorpha</taxon>
        <taxon>Sphaerularioidea</taxon>
        <taxon>Anguinidae</taxon>
        <taxon>Anguininae</taxon>
        <taxon>Ditylenchus</taxon>
    </lineage>
</organism>
<feature type="compositionally biased region" description="Basic and acidic residues" evidence="1">
    <location>
        <begin position="315"/>
        <end position="327"/>
    </location>
</feature>
<dbReference type="Proteomes" id="UP000887574">
    <property type="component" value="Unplaced"/>
</dbReference>
<feature type="region of interest" description="Disordered" evidence="1">
    <location>
        <begin position="291"/>
        <end position="405"/>
    </location>
</feature>
<keyword evidence="3" id="KW-1185">Reference proteome</keyword>
<feature type="region of interest" description="Disordered" evidence="1">
    <location>
        <begin position="92"/>
        <end position="111"/>
    </location>
</feature>
<evidence type="ECO:0000256" key="2">
    <source>
        <dbReference type="SAM" id="Phobius"/>
    </source>
</evidence>
<evidence type="ECO:0000313" key="4">
    <source>
        <dbReference type="WBParaSite" id="jg8479.1"/>
    </source>
</evidence>
<accession>A0A915EPN5</accession>
<evidence type="ECO:0000256" key="1">
    <source>
        <dbReference type="SAM" id="MobiDB-lite"/>
    </source>
</evidence>
<feature type="compositionally biased region" description="Basic residues" evidence="1">
    <location>
        <begin position="328"/>
        <end position="337"/>
    </location>
</feature>
<sequence>MRGAKAKVKRKKTRCVACLCTTPTSSQDAALAIGLFQQENKYALEVYYYRLFFCVCVLAFFTCVNGLCLYPCEQFNMTSAYSSPPRIIVGYSSPSPSSSSAQKPTVATTTTQQTIYRVPTSNFSYNMASTPPAYMDNCNSSNADTSATNKPTDVKNHHIFVHDNSHNYNLDRQRNEGLLHSESAEVRVTSSSPNGGELKLLDASGTSSTSSYSAENCQPQYSVLSSIPPQFSSQQQNGVEYVVVHDNMQQQKHEMQRVLHPEPMNSTGRMLMHAVDAELEEDLLEDLAYEYSDHSKSGGNGTRRVKDAQRKRRRRADESSAEAEARRAKNLAAKRRRLEKETEDEKQKRRARDAETKRVRRQRETPEQRSRRLTRDSERMRRTRRIKKLLGPTIAALDSEEHKKE</sequence>
<protein>
    <submittedName>
        <fullName evidence="4">Uncharacterized protein</fullName>
    </submittedName>
</protein>
<name>A0A915EPN5_9BILA</name>
<dbReference type="WBParaSite" id="jg8479.1">
    <property type="protein sequence ID" value="jg8479.1"/>
    <property type="gene ID" value="jg8479"/>
</dbReference>
<reference evidence="4" key="1">
    <citation type="submission" date="2022-11" db="UniProtKB">
        <authorList>
            <consortium name="WormBaseParasite"/>
        </authorList>
    </citation>
    <scope>IDENTIFICATION</scope>
</reference>
<keyword evidence="2" id="KW-0812">Transmembrane</keyword>
<feature type="transmembrane region" description="Helical" evidence="2">
    <location>
        <begin position="48"/>
        <end position="70"/>
    </location>
</feature>
<dbReference type="AlphaFoldDB" id="A0A915EPN5"/>
<keyword evidence="2" id="KW-0472">Membrane</keyword>
<feature type="compositionally biased region" description="Basic and acidic residues" evidence="1">
    <location>
        <begin position="338"/>
        <end position="380"/>
    </location>
</feature>
<evidence type="ECO:0000313" key="3">
    <source>
        <dbReference type="Proteomes" id="UP000887574"/>
    </source>
</evidence>